<proteinExistence type="predicted"/>
<protein>
    <submittedName>
        <fullName evidence="1">Uncharacterized protein</fullName>
    </submittedName>
</protein>
<keyword evidence="2" id="KW-1185">Reference proteome</keyword>
<evidence type="ECO:0000313" key="2">
    <source>
        <dbReference type="Proteomes" id="UP000821845"/>
    </source>
</evidence>
<organism evidence="1 2">
    <name type="scientific">Hyalomma asiaticum</name>
    <name type="common">Tick</name>
    <dbReference type="NCBI Taxonomy" id="266040"/>
    <lineage>
        <taxon>Eukaryota</taxon>
        <taxon>Metazoa</taxon>
        <taxon>Ecdysozoa</taxon>
        <taxon>Arthropoda</taxon>
        <taxon>Chelicerata</taxon>
        <taxon>Arachnida</taxon>
        <taxon>Acari</taxon>
        <taxon>Parasitiformes</taxon>
        <taxon>Ixodida</taxon>
        <taxon>Ixodoidea</taxon>
        <taxon>Ixodidae</taxon>
        <taxon>Hyalomminae</taxon>
        <taxon>Hyalomma</taxon>
    </lineage>
</organism>
<sequence length="156" mass="17018">MRFTSAAGYHRWHQNQDAMAAVGTRMAPRAPDGVPSNGASSSAGTDANRFPWTSSLALTSQGASHPDPHRQHLKSPTLIQAVSLLRVPMAAAKVGLPEMSGERPPRHINAANAYEIQRLHRRNRRQARHMTVQGRSTQWAIPLFLGGPLAIWDSGC</sequence>
<accession>A0ACB7T8W1</accession>
<name>A0ACB7T8W1_HYAAI</name>
<dbReference type="EMBL" id="CM023490">
    <property type="protein sequence ID" value="KAH6942599.1"/>
    <property type="molecule type" value="Genomic_DNA"/>
</dbReference>
<reference evidence="1" key="1">
    <citation type="submission" date="2020-05" db="EMBL/GenBank/DDBJ databases">
        <title>Large-scale comparative analyses of tick genomes elucidate their genetic diversity and vector capacities.</title>
        <authorList>
            <person name="Jia N."/>
            <person name="Wang J."/>
            <person name="Shi W."/>
            <person name="Du L."/>
            <person name="Sun Y."/>
            <person name="Zhan W."/>
            <person name="Jiang J."/>
            <person name="Wang Q."/>
            <person name="Zhang B."/>
            <person name="Ji P."/>
            <person name="Sakyi L.B."/>
            <person name="Cui X."/>
            <person name="Yuan T."/>
            <person name="Jiang B."/>
            <person name="Yang W."/>
            <person name="Lam T.T.-Y."/>
            <person name="Chang Q."/>
            <person name="Ding S."/>
            <person name="Wang X."/>
            <person name="Zhu J."/>
            <person name="Ruan X."/>
            <person name="Zhao L."/>
            <person name="Wei J."/>
            <person name="Que T."/>
            <person name="Du C."/>
            <person name="Cheng J."/>
            <person name="Dai P."/>
            <person name="Han X."/>
            <person name="Huang E."/>
            <person name="Gao Y."/>
            <person name="Liu J."/>
            <person name="Shao H."/>
            <person name="Ye R."/>
            <person name="Li L."/>
            <person name="Wei W."/>
            <person name="Wang X."/>
            <person name="Wang C."/>
            <person name="Yang T."/>
            <person name="Huo Q."/>
            <person name="Li W."/>
            <person name="Guo W."/>
            <person name="Chen H."/>
            <person name="Zhou L."/>
            <person name="Ni X."/>
            <person name="Tian J."/>
            <person name="Zhou Y."/>
            <person name="Sheng Y."/>
            <person name="Liu T."/>
            <person name="Pan Y."/>
            <person name="Xia L."/>
            <person name="Li J."/>
            <person name="Zhao F."/>
            <person name="Cao W."/>
        </authorList>
    </citation>
    <scope>NUCLEOTIDE SEQUENCE</scope>
    <source>
        <strain evidence="1">Hyas-2018</strain>
    </source>
</reference>
<gene>
    <name evidence="1" type="ORF">HPB50_008256</name>
</gene>
<dbReference type="Proteomes" id="UP000821845">
    <property type="component" value="Chromosome 10"/>
</dbReference>
<comment type="caution">
    <text evidence="1">The sequence shown here is derived from an EMBL/GenBank/DDBJ whole genome shotgun (WGS) entry which is preliminary data.</text>
</comment>
<evidence type="ECO:0000313" key="1">
    <source>
        <dbReference type="EMBL" id="KAH6942599.1"/>
    </source>
</evidence>